<evidence type="ECO:0000313" key="1">
    <source>
        <dbReference type="EMBL" id="KAJ8676589.1"/>
    </source>
</evidence>
<keyword evidence="2" id="KW-1185">Reference proteome</keyword>
<accession>A0ACC2NZQ5</accession>
<reference evidence="1" key="1">
    <citation type="submission" date="2023-04" db="EMBL/GenBank/DDBJ databases">
        <title>A chromosome-level genome assembly of the parasitoid wasp Eretmocerus hayati.</title>
        <authorList>
            <person name="Zhong Y."/>
            <person name="Liu S."/>
            <person name="Liu Y."/>
        </authorList>
    </citation>
    <scope>NUCLEOTIDE SEQUENCE</scope>
    <source>
        <strain evidence="1">ZJU_SS_LIU_2023</strain>
    </source>
</reference>
<proteinExistence type="predicted"/>
<name>A0ACC2NZQ5_9HYME</name>
<comment type="caution">
    <text evidence="1">The sequence shown here is derived from an EMBL/GenBank/DDBJ whole genome shotgun (WGS) entry which is preliminary data.</text>
</comment>
<gene>
    <name evidence="1" type="ORF">QAD02_012376</name>
</gene>
<dbReference type="Proteomes" id="UP001239111">
    <property type="component" value="Chromosome 2"/>
</dbReference>
<evidence type="ECO:0000313" key="2">
    <source>
        <dbReference type="Proteomes" id="UP001239111"/>
    </source>
</evidence>
<organism evidence="1 2">
    <name type="scientific">Eretmocerus hayati</name>
    <dbReference type="NCBI Taxonomy" id="131215"/>
    <lineage>
        <taxon>Eukaryota</taxon>
        <taxon>Metazoa</taxon>
        <taxon>Ecdysozoa</taxon>
        <taxon>Arthropoda</taxon>
        <taxon>Hexapoda</taxon>
        <taxon>Insecta</taxon>
        <taxon>Pterygota</taxon>
        <taxon>Neoptera</taxon>
        <taxon>Endopterygota</taxon>
        <taxon>Hymenoptera</taxon>
        <taxon>Apocrita</taxon>
        <taxon>Proctotrupomorpha</taxon>
        <taxon>Chalcidoidea</taxon>
        <taxon>Aphelinidae</taxon>
        <taxon>Aphelininae</taxon>
        <taxon>Eretmocerus</taxon>
    </lineage>
</organism>
<sequence>MTERLLHLRIHLRESDTDTHNTENRKRRVSRDSVESSDESSPTCSCALEHPAQTEQSEAEREDSVSTPIHPHESSMKPFVNGDPIQSLLVDENMDVMTLTRNTEPKMILQRISDEGNIENLMAALHEEETPENICRRRGAETALSTGDERLDQSLHRSLKRRRLDFDSFMSSPPYQVLESPNREIIFTHDLNIAINEGGSSRGPSSRSQLPLRADNELQNEDGPFQGPSSSSVNREISSDDEVEFLAEVTAHHVKPDPDVLSQLTIEDLERELALRRFQSQNPGLLEPKLEPLVLDSSVALGDDSLIIIESDGEDDGARPANSRCRSCIISSVVLNPPPVLATTAESTKTTTATTESKALSSSRDEMADALTVTTTTSISVAEMKACCLERICASGVAQATTTTTTTTVTKIATADEESEKEAETTETAKDYNDSAEEAGRE</sequence>
<protein>
    <submittedName>
        <fullName evidence="1">Uncharacterized protein</fullName>
    </submittedName>
</protein>
<dbReference type="EMBL" id="CM056742">
    <property type="protein sequence ID" value="KAJ8676589.1"/>
    <property type="molecule type" value="Genomic_DNA"/>
</dbReference>